<evidence type="ECO:0000256" key="3">
    <source>
        <dbReference type="ARBA" id="ARBA00022801"/>
    </source>
</evidence>
<dbReference type="EC" id="3.1.3.48" evidence="2"/>
<accession>A0A564TSG1</accession>
<reference evidence="6 7" key="1">
    <citation type="submission" date="2019-07" db="EMBL/GenBank/DDBJ databases">
        <authorList>
            <person name="Hibberd C M."/>
            <person name="Gehrig L. J."/>
            <person name="Chang H.-W."/>
            <person name="Venkatesh S."/>
        </authorList>
    </citation>
    <scope>NUCLEOTIDE SEQUENCE [LARGE SCALE GENOMIC DNA]</scope>
    <source>
        <strain evidence="6">Dorea_longicatena_SSTS_Bg7063</strain>
    </source>
</reference>
<evidence type="ECO:0000256" key="2">
    <source>
        <dbReference type="ARBA" id="ARBA00013064"/>
    </source>
</evidence>
<dbReference type="EMBL" id="CABHNM010000039">
    <property type="protein sequence ID" value="VUX10198.1"/>
    <property type="molecule type" value="Genomic_DNA"/>
</dbReference>
<name>A0A564TSG1_9FIRM</name>
<dbReference type="GO" id="GO:0004725">
    <property type="term" value="F:protein tyrosine phosphatase activity"/>
    <property type="evidence" value="ECO:0007669"/>
    <property type="project" value="UniProtKB-EC"/>
</dbReference>
<dbReference type="AlphaFoldDB" id="A0A564TSG1"/>
<dbReference type="InterPro" id="IPR016667">
    <property type="entry name" value="Caps_polysacc_synth_CpsB/CapC"/>
</dbReference>
<evidence type="ECO:0000256" key="4">
    <source>
        <dbReference type="ARBA" id="ARBA00022912"/>
    </source>
</evidence>
<dbReference type="Gene3D" id="3.20.20.140">
    <property type="entry name" value="Metal-dependent hydrolases"/>
    <property type="match status" value="1"/>
</dbReference>
<protein>
    <recommendedName>
        <fullName evidence="2">protein-tyrosine-phosphatase</fullName>
        <ecNumber evidence="2">3.1.3.48</ecNumber>
    </recommendedName>
</protein>
<gene>
    <name evidence="6" type="primary">cpsB_1</name>
    <name evidence="6" type="ORF">DLSSTS7063_01712</name>
</gene>
<evidence type="ECO:0000256" key="1">
    <source>
        <dbReference type="ARBA" id="ARBA00005750"/>
    </source>
</evidence>
<dbReference type="Pfam" id="PF19567">
    <property type="entry name" value="CpsB_CapC"/>
    <property type="match status" value="1"/>
</dbReference>
<dbReference type="PANTHER" id="PTHR39181">
    <property type="entry name" value="TYROSINE-PROTEIN PHOSPHATASE YWQE"/>
    <property type="match status" value="1"/>
</dbReference>
<dbReference type="PANTHER" id="PTHR39181:SF1">
    <property type="entry name" value="TYROSINE-PROTEIN PHOSPHATASE YWQE"/>
    <property type="match status" value="1"/>
</dbReference>
<organism evidence="6 7">
    <name type="scientific">Dorea longicatena</name>
    <dbReference type="NCBI Taxonomy" id="88431"/>
    <lineage>
        <taxon>Bacteria</taxon>
        <taxon>Bacillati</taxon>
        <taxon>Bacillota</taxon>
        <taxon>Clostridia</taxon>
        <taxon>Lachnospirales</taxon>
        <taxon>Lachnospiraceae</taxon>
        <taxon>Dorea</taxon>
    </lineage>
</organism>
<comment type="catalytic activity">
    <reaction evidence="5">
        <text>O-phospho-L-tyrosyl-[protein] + H2O = L-tyrosyl-[protein] + phosphate</text>
        <dbReference type="Rhea" id="RHEA:10684"/>
        <dbReference type="Rhea" id="RHEA-COMP:10136"/>
        <dbReference type="Rhea" id="RHEA-COMP:20101"/>
        <dbReference type="ChEBI" id="CHEBI:15377"/>
        <dbReference type="ChEBI" id="CHEBI:43474"/>
        <dbReference type="ChEBI" id="CHEBI:46858"/>
        <dbReference type="ChEBI" id="CHEBI:61978"/>
        <dbReference type="EC" id="3.1.3.48"/>
    </reaction>
</comment>
<sequence>MIINFLIIIQMQNDIQPVHYLNENSTLRKDISDTFQRILKEDDKEETETQIMLKDYLLHELMFYKPYQGNFVNRNTNEKSRKCFCDECEWRYVPNVRGIGLQQAIPEYEIPNTGLLTTYYDMGVYIQVNADSITGGAGRKIKKFIGALLDEELIYCVGTDAHDKKHRPPKMKKVAAYVEKKCGEEYMRQIFYENAKEMVKRRGNRHHMEKNIRDRYDYWYT</sequence>
<comment type="similarity">
    <text evidence="1">Belongs to the metallo-dependent hydrolases superfamily. CpsB/CapC family.</text>
</comment>
<dbReference type="GO" id="GO:0030145">
    <property type="term" value="F:manganese ion binding"/>
    <property type="evidence" value="ECO:0007669"/>
    <property type="project" value="InterPro"/>
</dbReference>
<keyword evidence="4" id="KW-0904">Protein phosphatase</keyword>
<evidence type="ECO:0000313" key="7">
    <source>
        <dbReference type="Proteomes" id="UP000398619"/>
    </source>
</evidence>
<dbReference type="InterPro" id="IPR021223">
    <property type="entry name" value="AbiGi"/>
</dbReference>
<proteinExistence type="inferred from homology"/>
<evidence type="ECO:0000313" key="6">
    <source>
        <dbReference type="EMBL" id="VUX10198.1"/>
    </source>
</evidence>
<keyword evidence="3 6" id="KW-0378">Hydrolase</keyword>
<evidence type="ECO:0000256" key="5">
    <source>
        <dbReference type="ARBA" id="ARBA00051722"/>
    </source>
</evidence>
<dbReference type="Pfam" id="PF10899">
    <property type="entry name" value="AbiGi"/>
    <property type="match status" value="1"/>
</dbReference>
<dbReference type="Proteomes" id="UP000398619">
    <property type="component" value="Unassembled WGS sequence"/>
</dbReference>